<keyword evidence="4" id="KW-0547">Nucleotide-binding</keyword>
<dbReference type="InterPro" id="IPR003607">
    <property type="entry name" value="HD/PDEase_dom"/>
</dbReference>
<dbReference type="SMART" id="SM00471">
    <property type="entry name" value="HDc"/>
    <property type="match status" value="1"/>
</dbReference>
<evidence type="ECO:0000256" key="1">
    <source>
        <dbReference type="ARBA" id="ARBA00004236"/>
    </source>
</evidence>
<evidence type="ECO:0000256" key="8">
    <source>
        <dbReference type="SAM" id="MobiDB-lite"/>
    </source>
</evidence>
<dbReference type="AlphaFoldDB" id="A0A7D4QU12"/>
<evidence type="ECO:0000256" key="5">
    <source>
        <dbReference type="ARBA" id="ARBA00022989"/>
    </source>
</evidence>
<evidence type="ECO:0000313" key="11">
    <source>
        <dbReference type="EMBL" id="QKJ30909.1"/>
    </source>
</evidence>
<evidence type="ECO:0000313" key="12">
    <source>
        <dbReference type="Proteomes" id="UP000505355"/>
    </source>
</evidence>
<keyword evidence="5 9" id="KW-1133">Transmembrane helix</keyword>
<dbReference type="RefSeq" id="WP_173415578.1">
    <property type="nucleotide sequence ID" value="NZ_CP054139.1"/>
</dbReference>
<dbReference type="Pfam" id="PF01966">
    <property type="entry name" value="HD"/>
    <property type="match status" value="1"/>
</dbReference>
<sequence>MKFQQLLEEVKQHVLAYYEVHHDETLIYHDLAHTKDVVTNATRIANHYQLSDEDFFIVIAAAWFHDIGYFTDKQNHEARGTELAAEHLKSLHVDDAVIEKVRGCIMATKMPQNPTGLLQEIICDADLFHLGTNSFTDRTKQLRKEFEICKHADIDKQTWRQKSIELLGQHRYFTDYARLLLSDQQEKNRLKLVEKQEKAMEKEKKENAVVPADTTIDTKEDHTHDDHDNDDDGPHLEKVKKKSKGDRPEKGIETMFRITSGNNQRLSDMADQKAHILITVNSIILSAIISLVLKKLDENAFLTIPTFILLTISLISMIFSILATRPNIPNGTFTQQDMDNKTVNLLFFGNFYKMDLDTYTHGMIQVMNDTDFLYGTLIKDVYSQGVVLGRKYRFLRAAYNIFMFGLVIAVLAFIVASVIHTADTAPVAPVR</sequence>
<feature type="transmembrane region" description="Helical" evidence="9">
    <location>
        <begin position="397"/>
        <end position="419"/>
    </location>
</feature>
<dbReference type="EMBL" id="CP054139">
    <property type="protein sequence ID" value="QKJ30909.1"/>
    <property type="molecule type" value="Genomic_DNA"/>
</dbReference>
<comment type="subcellular location">
    <subcellularLocation>
        <location evidence="1">Cell membrane</location>
    </subcellularLocation>
</comment>
<feature type="transmembrane region" description="Helical" evidence="9">
    <location>
        <begin position="274"/>
        <end position="293"/>
    </location>
</feature>
<feature type="region of interest" description="Disordered" evidence="8">
    <location>
        <begin position="198"/>
        <end position="252"/>
    </location>
</feature>
<evidence type="ECO:0000256" key="3">
    <source>
        <dbReference type="ARBA" id="ARBA00022692"/>
    </source>
</evidence>
<reference evidence="11 12" key="1">
    <citation type="submission" date="2020-05" db="EMBL/GenBank/DDBJ databases">
        <title>Mucilaginibacter mali sp. nov.</title>
        <authorList>
            <person name="Kim H.S."/>
            <person name="Lee K.C."/>
            <person name="Suh M.K."/>
            <person name="Kim J.-S."/>
            <person name="Han K.-I."/>
            <person name="Eom M.K."/>
            <person name="Shin Y.K."/>
            <person name="Lee J.-S."/>
        </authorList>
    </citation>
    <scope>NUCLEOTIDE SEQUENCE [LARGE SCALE GENOMIC DNA]</scope>
    <source>
        <strain evidence="11 12">G2-14</strain>
    </source>
</reference>
<evidence type="ECO:0000256" key="4">
    <source>
        <dbReference type="ARBA" id="ARBA00022741"/>
    </source>
</evidence>
<dbReference type="CDD" id="cd00077">
    <property type="entry name" value="HDc"/>
    <property type="match status" value="1"/>
</dbReference>
<keyword evidence="7 9" id="KW-0472">Membrane</keyword>
<keyword evidence="2" id="KW-1003">Cell membrane</keyword>
<keyword evidence="3 9" id="KW-0812">Transmembrane</keyword>
<protein>
    <submittedName>
        <fullName evidence="11">HD domain-containing protein</fullName>
    </submittedName>
</protein>
<dbReference type="Proteomes" id="UP000505355">
    <property type="component" value="Chromosome"/>
</dbReference>
<dbReference type="Gene3D" id="1.10.3210.10">
    <property type="entry name" value="Hypothetical protein af1432"/>
    <property type="match status" value="1"/>
</dbReference>
<organism evidence="11 12">
    <name type="scientific">Mucilaginibacter mali</name>
    <dbReference type="NCBI Taxonomy" id="2740462"/>
    <lineage>
        <taxon>Bacteria</taxon>
        <taxon>Pseudomonadati</taxon>
        <taxon>Bacteroidota</taxon>
        <taxon>Sphingobacteriia</taxon>
        <taxon>Sphingobacteriales</taxon>
        <taxon>Sphingobacteriaceae</taxon>
        <taxon>Mucilaginibacter</taxon>
    </lineage>
</organism>
<evidence type="ECO:0000256" key="9">
    <source>
        <dbReference type="SAM" id="Phobius"/>
    </source>
</evidence>
<dbReference type="GO" id="GO:0051607">
    <property type="term" value="P:defense response to virus"/>
    <property type="evidence" value="ECO:0007669"/>
    <property type="project" value="UniProtKB-KW"/>
</dbReference>
<feature type="transmembrane region" description="Helical" evidence="9">
    <location>
        <begin position="299"/>
        <end position="323"/>
    </location>
</feature>
<dbReference type="InterPro" id="IPR006674">
    <property type="entry name" value="HD_domain"/>
</dbReference>
<evidence type="ECO:0000256" key="2">
    <source>
        <dbReference type="ARBA" id="ARBA00022475"/>
    </source>
</evidence>
<accession>A0A7D4QU12</accession>
<feature type="compositionally biased region" description="Basic and acidic residues" evidence="8">
    <location>
        <begin position="198"/>
        <end position="207"/>
    </location>
</feature>
<feature type="compositionally biased region" description="Basic and acidic residues" evidence="8">
    <location>
        <begin position="216"/>
        <end position="237"/>
    </location>
</feature>
<keyword evidence="12" id="KW-1185">Reference proteome</keyword>
<dbReference type="SUPFAM" id="SSF109604">
    <property type="entry name" value="HD-domain/PDEase-like"/>
    <property type="match status" value="1"/>
</dbReference>
<keyword evidence="6" id="KW-0051">Antiviral defense</keyword>
<dbReference type="KEGG" id="mmab:HQ865_14505"/>
<evidence type="ECO:0000259" key="10">
    <source>
        <dbReference type="SMART" id="SM00471"/>
    </source>
</evidence>
<dbReference type="GO" id="GO:0005886">
    <property type="term" value="C:plasma membrane"/>
    <property type="evidence" value="ECO:0007669"/>
    <property type="project" value="UniProtKB-SubCell"/>
</dbReference>
<feature type="domain" description="HD/PDEase" evidence="10">
    <location>
        <begin position="26"/>
        <end position="140"/>
    </location>
</feature>
<evidence type="ECO:0000256" key="6">
    <source>
        <dbReference type="ARBA" id="ARBA00023118"/>
    </source>
</evidence>
<dbReference type="GO" id="GO:0000166">
    <property type="term" value="F:nucleotide binding"/>
    <property type="evidence" value="ECO:0007669"/>
    <property type="project" value="UniProtKB-KW"/>
</dbReference>
<gene>
    <name evidence="11" type="ORF">HQ865_14505</name>
</gene>
<evidence type="ECO:0000256" key="7">
    <source>
        <dbReference type="ARBA" id="ARBA00023136"/>
    </source>
</evidence>
<proteinExistence type="predicted"/>
<dbReference type="InterPro" id="IPR043760">
    <property type="entry name" value="PycTM_dom"/>
</dbReference>
<dbReference type="Pfam" id="PF18967">
    <property type="entry name" value="PycTM"/>
    <property type="match status" value="1"/>
</dbReference>
<name>A0A7D4QU12_9SPHI</name>